<evidence type="ECO:0000313" key="4">
    <source>
        <dbReference type="Proteomes" id="UP000325415"/>
    </source>
</evidence>
<organism evidence="3 4">
    <name type="scientific">Bifidobacterium tibiigranuli</name>
    <dbReference type="NCBI Taxonomy" id="2172043"/>
    <lineage>
        <taxon>Bacteria</taxon>
        <taxon>Bacillati</taxon>
        <taxon>Actinomycetota</taxon>
        <taxon>Actinomycetes</taxon>
        <taxon>Bifidobacteriales</taxon>
        <taxon>Bifidobacteriaceae</taxon>
        <taxon>Bifidobacterium</taxon>
    </lineage>
</organism>
<sequence>MQRRTAAATGDSVAAQGVAPTRRKRDADVRQPSNGSGFQRNGNVQAKNAQGCRNAKSSQNQASLMQFFRPVRGKMIAAIALQIVASLFSIMPYIALLWLADAIAVPARPDGHTAWTR</sequence>
<keyword evidence="4" id="KW-1185">Reference proteome</keyword>
<dbReference type="RefSeq" id="WP_152580427.1">
    <property type="nucleotide sequence ID" value="NZ_JAKVIV010000007.1"/>
</dbReference>
<proteinExistence type="predicted"/>
<feature type="compositionally biased region" description="Polar residues" evidence="1">
    <location>
        <begin position="31"/>
        <end position="48"/>
    </location>
</feature>
<dbReference type="GeneID" id="78126834"/>
<keyword evidence="2" id="KW-1133">Transmembrane helix</keyword>
<dbReference type="EMBL" id="QDAG01000003">
    <property type="protein sequence ID" value="KAE8129221.1"/>
    <property type="molecule type" value="Genomic_DNA"/>
</dbReference>
<reference evidence="3 4" key="1">
    <citation type="submission" date="2018-04" db="EMBL/GenBank/DDBJ databases">
        <authorList>
            <person name="Eckel V.P."/>
            <person name="Vogel R.F."/>
        </authorList>
    </citation>
    <scope>NUCLEOTIDE SEQUENCE [LARGE SCALE GENOMIC DNA]</scope>
    <source>
        <strain evidence="4">TMW 2.1764</strain>
    </source>
</reference>
<evidence type="ECO:0000256" key="2">
    <source>
        <dbReference type="SAM" id="Phobius"/>
    </source>
</evidence>
<protein>
    <submittedName>
        <fullName evidence="3">Uncharacterized protein</fullName>
    </submittedName>
</protein>
<keyword evidence="2" id="KW-0472">Membrane</keyword>
<evidence type="ECO:0000256" key="1">
    <source>
        <dbReference type="SAM" id="MobiDB-lite"/>
    </source>
</evidence>
<accession>A0A5N6S6I8</accession>
<keyword evidence="2" id="KW-0812">Transmembrane</keyword>
<dbReference type="Proteomes" id="UP000325415">
    <property type="component" value="Unassembled WGS sequence"/>
</dbReference>
<comment type="caution">
    <text evidence="3">The sequence shown here is derived from an EMBL/GenBank/DDBJ whole genome shotgun (WGS) entry which is preliminary data.</text>
</comment>
<gene>
    <name evidence="3" type="ORF">DDE84_03900</name>
</gene>
<dbReference type="AlphaFoldDB" id="A0A5N6S6I8"/>
<feature type="transmembrane region" description="Helical" evidence="2">
    <location>
        <begin position="75"/>
        <end position="100"/>
    </location>
</feature>
<feature type="region of interest" description="Disordered" evidence="1">
    <location>
        <begin position="1"/>
        <end position="57"/>
    </location>
</feature>
<evidence type="ECO:0000313" key="3">
    <source>
        <dbReference type="EMBL" id="KAE8129221.1"/>
    </source>
</evidence>
<name>A0A5N6S6I8_9BIFI</name>